<feature type="domain" description="Alcohol dehydrogenase-like C-terminal" evidence="3">
    <location>
        <begin position="185"/>
        <end position="306"/>
    </location>
</feature>
<dbReference type="PANTHER" id="PTHR43401:SF2">
    <property type="entry name" value="L-THREONINE 3-DEHYDROGENASE"/>
    <property type="match status" value="1"/>
</dbReference>
<evidence type="ECO:0000313" key="5">
    <source>
        <dbReference type="EMBL" id="OUC75916.1"/>
    </source>
</evidence>
<dbReference type="InterPro" id="IPR011032">
    <property type="entry name" value="GroES-like_sf"/>
</dbReference>
<dbReference type="Pfam" id="PF00107">
    <property type="entry name" value="ADH_zinc_N"/>
    <property type="match status" value="1"/>
</dbReference>
<keyword evidence="6" id="KW-1185">Reference proteome</keyword>
<comment type="caution">
    <text evidence="5">The sequence shown here is derived from an EMBL/GenBank/DDBJ whole genome shotgun (WGS) entry which is preliminary data.</text>
</comment>
<proteinExistence type="predicted"/>
<dbReference type="SUPFAM" id="SSF50129">
    <property type="entry name" value="GroES-like"/>
    <property type="match status" value="1"/>
</dbReference>
<keyword evidence="2" id="KW-0560">Oxidoreductase</keyword>
<dbReference type="OrthoDB" id="9797931at2"/>
<organism evidence="5 6">
    <name type="scientific">Gordonia lacunae</name>
    <dbReference type="NCBI Taxonomy" id="417102"/>
    <lineage>
        <taxon>Bacteria</taxon>
        <taxon>Bacillati</taxon>
        <taxon>Actinomycetota</taxon>
        <taxon>Actinomycetes</taxon>
        <taxon>Mycobacteriales</taxon>
        <taxon>Gordoniaceae</taxon>
        <taxon>Gordonia</taxon>
    </lineage>
</organism>
<evidence type="ECO:0000259" key="3">
    <source>
        <dbReference type="Pfam" id="PF00107"/>
    </source>
</evidence>
<evidence type="ECO:0000256" key="1">
    <source>
        <dbReference type="ARBA" id="ARBA00001947"/>
    </source>
</evidence>
<dbReference type="AlphaFoldDB" id="A0A243Q503"/>
<dbReference type="InterPro" id="IPR013149">
    <property type="entry name" value="ADH-like_C"/>
</dbReference>
<dbReference type="InterPro" id="IPR013154">
    <property type="entry name" value="ADH-like_N"/>
</dbReference>
<dbReference type="SUPFAM" id="SSF51735">
    <property type="entry name" value="NAD(P)-binding Rossmann-fold domains"/>
    <property type="match status" value="1"/>
</dbReference>
<reference evidence="5 6" key="1">
    <citation type="submission" date="2017-05" db="EMBL/GenBank/DDBJ databases">
        <title>Biotechnological potential of actinobacteria isolated from South African environments.</title>
        <authorList>
            <person name="Le Roes-Hill M."/>
            <person name="Prins A."/>
            <person name="Durrell K.A."/>
        </authorList>
    </citation>
    <scope>NUCLEOTIDE SEQUENCE [LARGE SCALE GENOMIC DNA]</scope>
    <source>
        <strain evidence="5">BS2</strain>
    </source>
</reference>
<gene>
    <name evidence="5" type="ORF">CA982_24425</name>
</gene>
<protein>
    <submittedName>
        <fullName evidence="5">Alcohol dehydrogenase</fullName>
    </submittedName>
</protein>
<sequence>MRAAVTAPDEFGAGGFGAGGFGTGGFVVEDRPDPTPGPGELVLRVAANGICGSDLSTAPLLPSGTIMGHEFAGEVVGVGPEDPDVPHSFRVGDAVAAMPVIGCHRCRACLTGDVARCASARTLGLGVLPGGLAEFVAVGAAESVLLDGIDPVDGALVEPLAVGLHAVTRASVRPGARVLVLGAGPVGLAVLHWLSRGVATELVCSDPSPGRRAAALDLGASAVYTPDELPAQVESGFDVVIECVGKPGMITAALDAVATHGTVVIAGVCLSDDSFMPVAGVVKETTMHFVSYYTASEFRTAAAELSKGAIGSSTLVSEIVGLGEVGRVVHELAAPNDHRKVLVAPAVSAVG</sequence>
<dbReference type="GO" id="GO:0016491">
    <property type="term" value="F:oxidoreductase activity"/>
    <property type="evidence" value="ECO:0007669"/>
    <property type="project" value="UniProtKB-KW"/>
</dbReference>
<evidence type="ECO:0000313" key="6">
    <source>
        <dbReference type="Proteomes" id="UP000194632"/>
    </source>
</evidence>
<dbReference type="STRING" id="417102.CA982_24425"/>
<dbReference type="EMBL" id="NGFO01000046">
    <property type="protein sequence ID" value="OUC75916.1"/>
    <property type="molecule type" value="Genomic_DNA"/>
</dbReference>
<dbReference type="RefSeq" id="WP_086537722.1">
    <property type="nucleotide sequence ID" value="NZ_NGFO01000046.1"/>
</dbReference>
<dbReference type="PANTHER" id="PTHR43401">
    <property type="entry name" value="L-THREONINE 3-DEHYDROGENASE"/>
    <property type="match status" value="1"/>
</dbReference>
<dbReference type="Gene3D" id="3.40.50.720">
    <property type="entry name" value="NAD(P)-binding Rossmann-like Domain"/>
    <property type="match status" value="1"/>
</dbReference>
<evidence type="ECO:0000256" key="2">
    <source>
        <dbReference type="ARBA" id="ARBA00023002"/>
    </source>
</evidence>
<accession>A0A243Q503</accession>
<dbReference type="InterPro" id="IPR050129">
    <property type="entry name" value="Zn_alcohol_dh"/>
</dbReference>
<name>A0A243Q503_9ACTN</name>
<dbReference type="InterPro" id="IPR036291">
    <property type="entry name" value="NAD(P)-bd_dom_sf"/>
</dbReference>
<dbReference type="Proteomes" id="UP000194632">
    <property type="component" value="Unassembled WGS sequence"/>
</dbReference>
<dbReference type="Pfam" id="PF08240">
    <property type="entry name" value="ADH_N"/>
    <property type="match status" value="1"/>
</dbReference>
<dbReference type="Gene3D" id="3.90.180.10">
    <property type="entry name" value="Medium-chain alcohol dehydrogenases, catalytic domain"/>
    <property type="match status" value="1"/>
</dbReference>
<evidence type="ECO:0000259" key="4">
    <source>
        <dbReference type="Pfam" id="PF08240"/>
    </source>
</evidence>
<feature type="domain" description="Alcohol dehydrogenase-like N-terminal" evidence="4">
    <location>
        <begin position="37"/>
        <end position="143"/>
    </location>
</feature>
<comment type="cofactor">
    <cofactor evidence="1">
        <name>Zn(2+)</name>
        <dbReference type="ChEBI" id="CHEBI:29105"/>
    </cofactor>
</comment>